<evidence type="ECO:0000256" key="2">
    <source>
        <dbReference type="ARBA" id="ARBA00022797"/>
    </source>
</evidence>
<dbReference type="InterPro" id="IPR016292">
    <property type="entry name" value="Epoxide_hydrolase"/>
</dbReference>
<dbReference type="GO" id="GO:0004301">
    <property type="term" value="F:epoxide hydrolase activity"/>
    <property type="evidence" value="ECO:0007669"/>
    <property type="project" value="TreeGrafter"/>
</dbReference>
<dbReference type="Pfam" id="PF06441">
    <property type="entry name" value="EHN"/>
    <property type="match status" value="1"/>
</dbReference>
<keyword evidence="2" id="KW-0058">Aromatic hydrocarbons catabolism</keyword>
<feature type="active site" description="Proton acceptor" evidence="4">
    <location>
        <position position="368"/>
    </location>
</feature>
<dbReference type="PANTHER" id="PTHR21661:SF35">
    <property type="entry name" value="EPOXIDE HYDROLASE"/>
    <property type="match status" value="1"/>
</dbReference>
<proteinExistence type="inferred from homology"/>
<evidence type="ECO:0000313" key="6">
    <source>
        <dbReference type="EMBL" id="CZR60668.1"/>
    </source>
</evidence>
<comment type="similarity">
    <text evidence="1">Belongs to the peptidase S33 family.</text>
</comment>
<name>A0A1L7X6M6_9HELO</name>
<keyword evidence="3 6" id="KW-0378">Hydrolase</keyword>
<organism evidence="6 7">
    <name type="scientific">Phialocephala subalpina</name>
    <dbReference type="NCBI Taxonomy" id="576137"/>
    <lineage>
        <taxon>Eukaryota</taxon>
        <taxon>Fungi</taxon>
        <taxon>Dikarya</taxon>
        <taxon>Ascomycota</taxon>
        <taxon>Pezizomycotina</taxon>
        <taxon>Leotiomycetes</taxon>
        <taxon>Helotiales</taxon>
        <taxon>Mollisiaceae</taxon>
        <taxon>Phialocephala</taxon>
        <taxon>Phialocephala fortinii species complex</taxon>
    </lineage>
</organism>
<dbReference type="InterPro" id="IPR029058">
    <property type="entry name" value="AB_hydrolase_fold"/>
</dbReference>
<dbReference type="InterPro" id="IPR000639">
    <property type="entry name" value="Epox_hydrolase-like"/>
</dbReference>
<dbReference type="SUPFAM" id="SSF53474">
    <property type="entry name" value="alpha/beta-Hydrolases"/>
    <property type="match status" value="1"/>
</dbReference>
<dbReference type="GO" id="GO:0097176">
    <property type="term" value="P:epoxide metabolic process"/>
    <property type="evidence" value="ECO:0007669"/>
    <property type="project" value="TreeGrafter"/>
</dbReference>
<dbReference type="InterPro" id="IPR010497">
    <property type="entry name" value="Epoxide_hydro_N"/>
</dbReference>
<keyword evidence="7" id="KW-1185">Reference proteome</keyword>
<feature type="active site" description="Nucleophile" evidence="4">
    <location>
        <position position="178"/>
    </location>
</feature>
<dbReference type="PRINTS" id="PR00412">
    <property type="entry name" value="EPOXHYDRLASE"/>
</dbReference>
<dbReference type="PIRSF" id="PIRSF001112">
    <property type="entry name" value="Epoxide_hydrolase"/>
    <property type="match status" value="1"/>
</dbReference>
<dbReference type="EMBL" id="FJOG01000016">
    <property type="protein sequence ID" value="CZR60668.1"/>
    <property type="molecule type" value="Genomic_DNA"/>
</dbReference>
<evidence type="ECO:0000256" key="4">
    <source>
        <dbReference type="PIRSR" id="PIRSR001112-1"/>
    </source>
</evidence>
<feature type="active site" description="Proton donor" evidence="4">
    <location>
        <position position="312"/>
    </location>
</feature>
<evidence type="ECO:0000256" key="1">
    <source>
        <dbReference type="ARBA" id="ARBA00010088"/>
    </source>
</evidence>
<dbReference type="Gene3D" id="3.40.50.1820">
    <property type="entry name" value="alpha/beta hydrolase"/>
    <property type="match status" value="1"/>
</dbReference>
<dbReference type="PANTHER" id="PTHR21661">
    <property type="entry name" value="EPOXIDE HYDROLASE 1-RELATED"/>
    <property type="match status" value="1"/>
</dbReference>
<evidence type="ECO:0000313" key="7">
    <source>
        <dbReference type="Proteomes" id="UP000184330"/>
    </source>
</evidence>
<accession>A0A1L7X6M6</accession>
<evidence type="ECO:0000259" key="5">
    <source>
        <dbReference type="Pfam" id="PF06441"/>
    </source>
</evidence>
<gene>
    <name evidence="6" type="ORF">PAC_10564</name>
</gene>
<evidence type="ECO:0000256" key="3">
    <source>
        <dbReference type="ARBA" id="ARBA00022801"/>
    </source>
</evidence>
<dbReference type="OrthoDB" id="7130006at2759"/>
<dbReference type="Proteomes" id="UP000184330">
    <property type="component" value="Unassembled WGS sequence"/>
</dbReference>
<dbReference type="AlphaFoldDB" id="A0A1L7X6M6"/>
<protein>
    <submittedName>
        <fullName evidence="6">Related to epoxide hydrolase</fullName>
    </submittedName>
</protein>
<reference evidence="6 7" key="1">
    <citation type="submission" date="2016-03" db="EMBL/GenBank/DDBJ databases">
        <authorList>
            <person name="Ploux O."/>
        </authorList>
    </citation>
    <scope>NUCLEOTIDE SEQUENCE [LARGE SCALE GENOMIC DNA]</scope>
    <source>
        <strain evidence="6 7">UAMH 11012</strain>
    </source>
</reference>
<dbReference type="STRING" id="576137.A0A1L7X6M6"/>
<feature type="domain" description="Epoxide hydrolase N-terminal" evidence="5">
    <location>
        <begin position="3"/>
        <end position="113"/>
    </location>
</feature>
<sequence length="404" mass="44792">MSIKPFLIAVTDDRLSRLRQKLELSDFPDEHLEAEPWQRGTPSSDIKRLAGYWKNGFDWHGIEAKLNSFSQYTAPIKVEGFGTFDVHFVHQRSPNPNAIPLLFLHGWPGSFIEATKILPQLVEGGKTFPAFHVVAPSLIGFGFSSAPKPGFNVDQHTEAYHNLMQSLGYTQYVVQGGDFGCLIARFIASKYGPKHCKAHHINSAIPAEPSSTSHPGLHAKIKDVPLTPGELAGLARTAEFSKEGNGYLRQLSTKPQTIAFSLTDSPIGLLAWLYEKLHDWTDNYAWTDDEILTWVSIYYFSKGGPAAANAFYFEIEHREPGAFAGAQAYVNVPLGISRFPNDLILLPKLWNPTMGPIVFEKEHTGGGHFAAWERPDGLVDDLRVMFGKGGDVFQCVDGKSGYED</sequence>